<proteinExistence type="predicted"/>
<accession>A0AAN9N5N1</accession>
<reference evidence="1 2" key="1">
    <citation type="submission" date="2024-01" db="EMBL/GenBank/DDBJ databases">
        <title>The genomes of 5 underutilized Papilionoideae crops provide insights into root nodulation and disease resistanc.</title>
        <authorList>
            <person name="Jiang F."/>
        </authorList>
    </citation>
    <scope>NUCLEOTIDE SEQUENCE [LARGE SCALE GENOMIC DNA]</scope>
    <source>
        <strain evidence="1">JINMINGXINNONG_FW02</strain>
        <tissue evidence="1">Leaves</tissue>
    </source>
</reference>
<evidence type="ECO:0000313" key="1">
    <source>
        <dbReference type="EMBL" id="KAK7364423.1"/>
    </source>
</evidence>
<sequence length="176" mass="18685">MLSGPSSLTCSWEDSRSTFFTAKYLLSSSSPTVAFASPTIPVAVDSATATITLARALMVIICACSTVVDSSATLHRTELLRSDKQASPFTLASICLASFSPLFASMSCVAVANPPFMLIRDVRFSFRCLWPPLHSSPIVPKPLSSSTSLDEPCGEVLVTPPACSASTSIRPKPEKH</sequence>
<evidence type="ECO:0000313" key="2">
    <source>
        <dbReference type="Proteomes" id="UP001374584"/>
    </source>
</evidence>
<dbReference type="Proteomes" id="UP001374584">
    <property type="component" value="Unassembled WGS sequence"/>
</dbReference>
<organism evidence="1 2">
    <name type="scientific">Phaseolus coccineus</name>
    <name type="common">Scarlet runner bean</name>
    <name type="synonym">Phaseolus multiflorus</name>
    <dbReference type="NCBI Taxonomy" id="3886"/>
    <lineage>
        <taxon>Eukaryota</taxon>
        <taxon>Viridiplantae</taxon>
        <taxon>Streptophyta</taxon>
        <taxon>Embryophyta</taxon>
        <taxon>Tracheophyta</taxon>
        <taxon>Spermatophyta</taxon>
        <taxon>Magnoliopsida</taxon>
        <taxon>eudicotyledons</taxon>
        <taxon>Gunneridae</taxon>
        <taxon>Pentapetalae</taxon>
        <taxon>rosids</taxon>
        <taxon>fabids</taxon>
        <taxon>Fabales</taxon>
        <taxon>Fabaceae</taxon>
        <taxon>Papilionoideae</taxon>
        <taxon>50 kb inversion clade</taxon>
        <taxon>NPAAA clade</taxon>
        <taxon>indigoferoid/millettioid clade</taxon>
        <taxon>Phaseoleae</taxon>
        <taxon>Phaseolus</taxon>
    </lineage>
</organism>
<gene>
    <name evidence="1" type="ORF">VNO80_13067</name>
</gene>
<protein>
    <submittedName>
        <fullName evidence="1">Uncharacterized protein</fullName>
    </submittedName>
</protein>
<comment type="caution">
    <text evidence="1">The sequence shown here is derived from an EMBL/GenBank/DDBJ whole genome shotgun (WGS) entry which is preliminary data.</text>
</comment>
<keyword evidence="2" id="KW-1185">Reference proteome</keyword>
<dbReference type="AlphaFoldDB" id="A0AAN9N5N1"/>
<name>A0AAN9N5N1_PHACN</name>
<dbReference type="EMBL" id="JAYMYR010000005">
    <property type="protein sequence ID" value="KAK7364423.1"/>
    <property type="molecule type" value="Genomic_DNA"/>
</dbReference>